<dbReference type="AlphaFoldDB" id="A0A0P1IYX3"/>
<accession>A0A0P1IYX3</accession>
<evidence type="ECO:0000313" key="1">
    <source>
        <dbReference type="EMBL" id="CUK15963.1"/>
    </source>
</evidence>
<protein>
    <recommendedName>
        <fullName evidence="3">Aspartate/glutamate racemase family protein</fullName>
    </recommendedName>
</protein>
<dbReference type="InterPro" id="IPR053714">
    <property type="entry name" value="Iso_Racemase_Enz_sf"/>
</dbReference>
<dbReference type="RefSeq" id="WP_058313252.1">
    <property type="nucleotide sequence ID" value="NZ_CYTW01000008.1"/>
</dbReference>
<evidence type="ECO:0008006" key="3">
    <source>
        <dbReference type="Google" id="ProtNLM"/>
    </source>
</evidence>
<sequence length="228" mass="24340">MTQAAVGILMLDTSFPRPLGDIGNEGTWAFPVHMRRVNGASAQKVVHEDPRALLDLFIKAGQDLIAQGCVGLTTSCGFLSLVQAELKDALGAPFASSPLMQLPMVEATLPSHQRAGVLTISQDSLSKAHLRAAGAREDTAIIGLPKVGAFAEAIFGDRSEMNPEACRTEICETARQLVTRHKDVGAIVLECTNLAPYAADISAITGRPVYSIVSFLNWFQAGLVPPRF</sequence>
<organism evidence="1 2">
    <name type="scientific">Shimia thalassica</name>
    <dbReference type="NCBI Taxonomy" id="1715693"/>
    <lineage>
        <taxon>Bacteria</taxon>
        <taxon>Pseudomonadati</taxon>
        <taxon>Pseudomonadota</taxon>
        <taxon>Alphaproteobacteria</taxon>
        <taxon>Rhodobacterales</taxon>
        <taxon>Roseobacteraceae</taxon>
    </lineage>
</organism>
<gene>
    <name evidence="1" type="ORF">PH7735_04095</name>
</gene>
<dbReference type="NCBIfam" id="NF005679">
    <property type="entry name" value="PRK07475.1"/>
    <property type="match status" value="1"/>
</dbReference>
<dbReference type="Gene3D" id="3.40.50.12500">
    <property type="match status" value="1"/>
</dbReference>
<dbReference type="STRING" id="1715693.PH7735_04095"/>
<evidence type="ECO:0000313" key="2">
    <source>
        <dbReference type="Proteomes" id="UP000051870"/>
    </source>
</evidence>
<name>A0A0P1IYX3_9RHOB</name>
<proteinExistence type="predicted"/>
<dbReference type="GeneID" id="83883057"/>
<dbReference type="Proteomes" id="UP000051870">
    <property type="component" value="Unassembled WGS sequence"/>
</dbReference>
<keyword evidence="2" id="KW-1185">Reference proteome</keyword>
<dbReference type="EMBL" id="CYTW01000008">
    <property type="protein sequence ID" value="CUK15963.1"/>
    <property type="molecule type" value="Genomic_DNA"/>
</dbReference>
<reference evidence="2" key="1">
    <citation type="submission" date="2015-09" db="EMBL/GenBank/DDBJ databases">
        <authorList>
            <person name="Rodrigo-Torres Lidia"/>
            <person name="Arahal R.David."/>
        </authorList>
    </citation>
    <scope>NUCLEOTIDE SEQUENCE [LARGE SCALE GENOMIC DNA]</scope>
    <source>
        <strain evidence="2">CECT 7735</strain>
    </source>
</reference>